<dbReference type="GO" id="GO:0046983">
    <property type="term" value="F:protein dimerization activity"/>
    <property type="evidence" value="ECO:0007669"/>
    <property type="project" value="InterPro"/>
</dbReference>
<dbReference type="GeneID" id="6081975"/>
<dbReference type="EMBL" id="DS547127">
    <property type="protein sequence ID" value="EDR02916.1"/>
    <property type="molecule type" value="Genomic_DNA"/>
</dbReference>
<evidence type="ECO:0000313" key="2">
    <source>
        <dbReference type="EMBL" id="EDR02916.1"/>
    </source>
</evidence>
<dbReference type="KEGG" id="lbc:LACBIDRAFT_331909"/>
<keyword evidence="3" id="KW-1185">Reference proteome</keyword>
<reference evidence="2 3" key="1">
    <citation type="journal article" date="2008" name="Nature">
        <title>The genome of Laccaria bicolor provides insights into mycorrhizal symbiosis.</title>
        <authorList>
            <person name="Martin F."/>
            <person name="Aerts A."/>
            <person name="Ahren D."/>
            <person name="Brun A."/>
            <person name="Danchin E.G.J."/>
            <person name="Duchaussoy F."/>
            <person name="Gibon J."/>
            <person name="Kohler A."/>
            <person name="Lindquist E."/>
            <person name="Pereda V."/>
            <person name="Salamov A."/>
            <person name="Shapiro H.J."/>
            <person name="Wuyts J."/>
            <person name="Blaudez D."/>
            <person name="Buee M."/>
            <person name="Brokstein P."/>
            <person name="Canbaeck B."/>
            <person name="Cohen D."/>
            <person name="Courty P.E."/>
            <person name="Coutinho P.M."/>
            <person name="Delaruelle C."/>
            <person name="Detter J.C."/>
            <person name="Deveau A."/>
            <person name="DiFazio S."/>
            <person name="Duplessis S."/>
            <person name="Fraissinet-Tachet L."/>
            <person name="Lucic E."/>
            <person name="Frey-Klett P."/>
            <person name="Fourrey C."/>
            <person name="Feussner I."/>
            <person name="Gay G."/>
            <person name="Grimwood J."/>
            <person name="Hoegger P.J."/>
            <person name="Jain P."/>
            <person name="Kilaru S."/>
            <person name="Labbe J."/>
            <person name="Lin Y.C."/>
            <person name="Legue V."/>
            <person name="Le Tacon F."/>
            <person name="Marmeisse R."/>
            <person name="Melayah D."/>
            <person name="Montanini B."/>
            <person name="Muratet M."/>
            <person name="Nehls U."/>
            <person name="Niculita-Hirzel H."/>
            <person name="Oudot-Le Secq M.P."/>
            <person name="Peter M."/>
            <person name="Quesneville H."/>
            <person name="Rajashekar B."/>
            <person name="Reich M."/>
            <person name="Rouhier N."/>
            <person name="Schmutz J."/>
            <person name="Yin T."/>
            <person name="Chalot M."/>
            <person name="Henrissat B."/>
            <person name="Kuees U."/>
            <person name="Lucas S."/>
            <person name="Van de Peer Y."/>
            <person name="Podila G.K."/>
            <person name="Polle A."/>
            <person name="Pukkila P.J."/>
            <person name="Richardson P.M."/>
            <person name="Rouze P."/>
            <person name="Sanders I.R."/>
            <person name="Stajich J.E."/>
            <person name="Tunlid A."/>
            <person name="Tuskan G."/>
            <person name="Grigoriev I.V."/>
        </authorList>
    </citation>
    <scope>NUCLEOTIDE SEQUENCE [LARGE SCALE GENOMIC DNA]</scope>
    <source>
        <strain evidence="3">S238N-H82 / ATCC MYA-4686</strain>
    </source>
</reference>
<dbReference type="HOGENOM" id="CLU_009123_6_1_1"/>
<feature type="domain" description="HAT C-terminal dimerisation" evidence="1">
    <location>
        <begin position="113"/>
        <end position="177"/>
    </location>
</feature>
<dbReference type="InterPro" id="IPR012337">
    <property type="entry name" value="RNaseH-like_sf"/>
</dbReference>
<evidence type="ECO:0000313" key="3">
    <source>
        <dbReference type="Proteomes" id="UP000001194"/>
    </source>
</evidence>
<evidence type="ECO:0000259" key="1">
    <source>
        <dbReference type="Pfam" id="PF05699"/>
    </source>
</evidence>
<dbReference type="InterPro" id="IPR008906">
    <property type="entry name" value="HATC_C_dom"/>
</dbReference>
<dbReference type="RefSeq" id="XP_001886339.1">
    <property type="nucleotide sequence ID" value="XM_001886304.1"/>
</dbReference>
<dbReference type="AlphaFoldDB" id="B0DR07"/>
<dbReference type="SUPFAM" id="SSF53098">
    <property type="entry name" value="Ribonuclease H-like"/>
    <property type="match status" value="1"/>
</dbReference>
<accession>B0DR07</accession>
<dbReference type="InParanoid" id="B0DR07"/>
<name>B0DR07_LACBS</name>
<protein>
    <submittedName>
        <fullName evidence="2">Predicted protein</fullName>
    </submittedName>
</protein>
<dbReference type="Pfam" id="PF05699">
    <property type="entry name" value="Dimer_Tnp_hAT"/>
    <property type="match status" value="1"/>
</dbReference>
<dbReference type="OrthoDB" id="2790258at2759"/>
<organism evidence="3">
    <name type="scientific">Laccaria bicolor (strain S238N-H82 / ATCC MYA-4686)</name>
    <name type="common">Bicoloured deceiver</name>
    <name type="synonym">Laccaria laccata var. bicolor</name>
    <dbReference type="NCBI Taxonomy" id="486041"/>
    <lineage>
        <taxon>Eukaryota</taxon>
        <taxon>Fungi</taxon>
        <taxon>Dikarya</taxon>
        <taxon>Basidiomycota</taxon>
        <taxon>Agaricomycotina</taxon>
        <taxon>Agaricomycetes</taxon>
        <taxon>Agaricomycetidae</taxon>
        <taxon>Agaricales</taxon>
        <taxon>Agaricineae</taxon>
        <taxon>Hydnangiaceae</taxon>
        <taxon>Laccaria</taxon>
    </lineage>
</organism>
<dbReference type="Proteomes" id="UP000001194">
    <property type="component" value="Unassembled WGS sequence"/>
</dbReference>
<gene>
    <name evidence="2" type="ORF">LACBIDRAFT_331909</name>
</gene>
<sequence>MSKERTPVLSGAIPAFEMFMTAWEQLGTAHPHLAQWTDIGIDWATTYYKKMDDSPAYVIAMSSQQERRSWHDLAGQYGLEDMMDVTGASSQQVQGVEEQFELYENGLLSPRGTDIVGFWAISDKTHPTLYTMALDYLPIQASSVPSERVFSSSAETDTKRRNRIHPVLMEALQMLKFSLKQQRLNFTEGWAVTEDELEYYADDNKDSVDLLGKLTSEITEDGIDIDEVIHVIGQDDED</sequence>
<proteinExistence type="predicted"/>